<protein>
    <submittedName>
        <fullName evidence="7">MFS transporter</fullName>
    </submittedName>
</protein>
<feature type="transmembrane region" description="Helical" evidence="5">
    <location>
        <begin position="214"/>
        <end position="238"/>
    </location>
</feature>
<evidence type="ECO:0000259" key="6">
    <source>
        <dbReference type="PROSITE" id="PS50850"/>
    </source>
</evidence>
<proteinExistence type="predicted"/>
<feature type="transmembrane region" description="Helical" evidence="5">
    <location>
        <begin position="17"/>
        <end position="41"/>
    </location>
</feature>
<keyword evidence="4 5" id="KW-0472">Membrane</keyword>
<evidence type="ECO:0000313" key="8">
    <source>
        <dbReference type="Proteomes" id="UP001501442"/>
    </source>
</evidence>
<dbReference type="Proteomes" id="UP001501442">
    <property type="component" value="Unassembled WGS sequence"/>
</dbReference>
<feature type="transmembrane region" description="Helical" evidence="5">
    <location>
        <begin position="81"/>
        <end position="102"/>
    </location>
</feature>
<feature type="transmembrane region" description="Helical" evidence="5">
    <location>
        <begin position="361"/>
        <end position="382"/>
    </location>
</feature>
<comment type="subcellular location">
    <subcellularLocation>
        <location evidence="1">Cell membrane</location>
        <topology evidence="1">Multi-pass membrane protein</topology>
    </subcellularLocation>
</comment>
<dbReference type="EMBL" id="BAABHK010000003">
    <property type="protein sequence ID" value="GAA4624134.1"/>
    <property type="molecule type" value="Genomic_DNA"/>
</dbReference>
<dbReference type="PROSITE" id="PS50850">
    <property type="entry name" value="MFS"/>
    <property type="match status" value="1"/>
</dbReference>
<feature type="transmembrane region" description="Helical" evidence="5">
    <location>
        <begin position="332"/>
        <end position="355"/>
    </location>
</feature>
<name>A0ABP8U9Z2_9ACTN</name>
<organism evidence="7 8">
    <name type="scientific">Actinoallomurus vinaceus</name>
    <dbReference type="NCBI Taxonomy" id="1080074"/>
    <lineage>
        <taxon>Bacteria</taxon>
        <taxon>Bacillati</taxon>
        <taxon>Actinomycetota</taxon>
        <taxon>Actinomycetes</taxon>
        <taxon>Streptosporangiales</taxon>
        <taxon>Thermomonosporaceae</taxon>
        <taxon>Actinoallomurus</taxon>
    </lineage>
</organism>
<feature type="transmembrane region" description="Helical" evidence="5">
    <location>
        <begin position="166"/>
        <end position="187"/>
    </location>
</feature>
<dbReference type="Pfam" id="PF07690">
    <property type="entry name" value="MFS_1"/>
    <property type="match status" value="1"/>
</dbReference>
<keyword evidence="8" id="KW-1185">Reference proteome</keyword>
<reference evidence="8" key="1">
    <citation type="journal article" date="2019" name="Int. J. Syst. Evol. Microbiol.">
        <title>The Global Catalogue of Microorganisms (GCM) 10K type strain sequencing project: providing services to taxonomists for standard genome sequencing and annotation.</title>
        <authorList>
            <consortium name="The Broad Institute Genomics Platform"/>
            <consortium name="The Broad Institute Genome Sequencing Center for Infectious Disease"/>
            <person name="Wu L."/>
            <person name="Ma J."/>
        </authorList>
    </citation>
    <scope>NUCLEOTIDE SEQUENCE [LARGE SCALE GENOMIC DNA]</scope>
    <source>
        <strain evidence="8">JCM 17939</strain>
    </source>
</reference>
<dbReference type="SUPFAM" id="SSF103473">
    <property type="entry name" value="MFS general substrate transporter"/>
    <property type="match status" value="1"/>
</dbReference>
<feature type="transmembrane region" description="Helical" evidence="5">
    <location>
        <begin position="276"/>
        <end position="295"/>
    </location>
</feature>
<dbReference type="InterPro" id="IPR020846">
    <property type="entry name" value="MFS_dom"/>
</dbReference>
<evidence type="ECO:0000256" key="4">
    <source>
        <dbReference type="ARBA" id="ARBA00023136"/>
    </source>
</evidence>
<dbReference type="Gene3D" id="1.20.1250.20">
    <property type="entry name" value="MFS general substrate transporter like domains"/>
    <property type="match status" value="2"/>
</dbReference>
<evidence type="ECO:0000256" key="1">
    <source>
        <dbReference type="ARBA" id="ARBA00004651"/>
    </source>
</evidence>
<evidence type="ECO:0000256" key="3">
    <source>
        <dbReference type="ARBA" id="ARBA00022989"/>
    </source>
</evidence>
<evidence type="ECO:0000256" key="2">
    <source>
        <dbReference type="ARBA" id="ARBA00022692"/>
    </source>
</evidence>
<comment type="caution">
    <text evidence="7">The sequence shown here is derived from an EMBL/GenBank/DDBJ whole genome shotgun (WGS) entry which is preliminary data.</text>
</comment>
<dbReference type="InterPro" id="IPR036259">
    <property type="entry name" value="MFS_trans_sf"/>
</dbReference>
<gene>
    <name evidence="7" type="ORF">GCM10023196_023090</name>
</gene>
<dbReference type="PANTHER" id="PTHR23542:SF1">
    <property type="entry name" value="MAJOR FACILITATOR SUPERFAMILY (MFS) PROFILE DOMAIN-CONTAINING PROTEIN"/>
    <property type="match status" value="1"/>
</dbReference>
<evidence type="ECO:0000313" key="7">
    <source>
        <dbReference type="EMBL" id="GAA4624134.1"/>
    </source>
</evidence>
<keyword evidence="3 5" id="KW-1133">Transmembrane helix</keyword>
<keyword evidence="2 5" id="KW-0812">Transmembrane</keyword>
<dbReference type="InterPro" id="IPR011701">
    <property type="entry name" value="MFS"/>
</dbReference>
<feature type="transmembrane region" description="Helical" evidence="5">
    <location>
        <begin position="250"/>
        <end position="269"/>
    </location>
</feature>
<feature type="transmembrane region" description="Helical" evidence="5">
    <location>
        <begin position="47"/>
        <end position="69"/>
    </location>
</feature>
<accession>A0ABP8U9Z2</accession>
<dbReference type="PANTHER" id="PTHR23542">
    <property type="match status" value="1"/>
</dbReference>
<dbReference type="RefSeq" id="WP_345430703.1">
    <property type="nucleotide sequence ID" value="NZ_BAABHK010000003.1"/>
</dbReference>
<sequence>MTVEPYRRVLSIPGVRTLLLVGLVARVPVVASGLTLTLYVVGGLRLGFLEAGLVGAAATAGVAVGSPIAGRFVDRRGLRPVLVVTTVAQLVFWISASFLPYWPLVAGAFADGVLALPVFSVVRQCLAATVPAEQRRSAYALDSMLVEVCYMTGPALAVAVTTALGSAWTMTFLGLGLVGSGVALLILDPPVRVEGEPEAGGAVVRRRQWLTPGLLALLGVTCALTFVLAATELGLVAVLKADAATRWTGLVLAVWGVASLVGGFVYGALPRGFSPLAIVGTMAALTVPIGLIGDWRVVCLALLPAGMLCAPGISTTIDTLSRWVPAEARGEATGLHGTAMTLGLAVAGPVTGTIIDDWGTRWAFILPGAGGLLVVLLAAPIWRRGGRPAVPAADHAPMTGGKPVPDAA</sequence>
<evidence type="ECO:0000256" key="5">
    <source>
        <dbReference type="SAM" id="Phobius"/>
    </source>
</evidence>
<feature type="domain" description="Major facilitator superfamily (MFS) profile" evidence="6">
    <location>
        <begin position="1"/>
        <end position="386"/>
    </location>
</feature>